<dbReference type="Pfam" id="PF02321">
    <property type="entry name" value="OEP"/>
    <property type="match status" value="2"/>
</dbReference>
<feature type="signal peptide" evidence="2">
    <location>
        <begin position="1"/>
        <end position="20"/>
    </location>
</feature>
<keyword evidence="2" id="KW-0732">Signal</keyword>
<name>A0AA43TMG8_9GAMM</name>
<dbReference type="SUPFAM" id="SSF56954">
    <property type="entry name" value="Outer membrane efflux proteins (OEP)"/>
    <property type="match status" value="1"/>
</dbReference>
<keyword evidence="2" id="KW-0472">Membrane</keyword>
<evidence type="ECO:0000256" key="4">
    <source>
        <dbReference type="SAM" id="MobiDB-lite"/>
    </source>
</evidence>
<keyword evidence="2" id="KW-1134">Transmembrane beta strand</keyword>
<reference evidence="5" key="1">
    <citation type="submission" date="2023-01" db="EMBL/GenBank/DDBJ databases">
        <title>Biogeochemical cycle of methane in antarctic sediments.</title>
        <authorList>
            <person name="Roldan D.M."/>
            <person name="Menes R.J."/>
        </authorList>
    </citation>
    <scope>NUCLEOTIDE SEQUENCE [LARGE SCALE GENOMIC DNA]</scope>
    <source>
        <strain evidence="5">K-2018 MAG008</strain>
    </source>
</reference>
<dbReference type="Proteomes" id="UP001160519">
    <property type="component" value="Unassembled WGS sequence"/>
</dbReference>
<dbReference type="AlphaFoldDB" id="A0AA43TMG8"/>
<keyword evidence="2" id="KW-0812">Transmembrane</keyword>
<dbReference type="Gene3D" id="1.20.1600.10">
    <property type="entry name" value="Outer membrane efflux proteins (OEP)"/>
    <property type="match status" value="1"/>
</dbReference>
<dbReference type="InterPro" id="IPR010131">
    <property type="entry name" value="MdtP/NodT-like"/>
</dbReference>
<comment type="subcellular location">
    <subcellularLocation>
        <location evidence="2">Cell outer membrane</location>
        <topology evidence="2">Lipid-anchor</topology>
    </subcellularLocation>
</comment>
<comment type="similarity">
    <text evidence="1 2">Belongs to the outer membrane factor (OMF) (TC 1.B.17) family.</text>
</comment>
<keyword evidence="2" id="KW-0449">Lipoprotein</keyword>
<keyword evidence="6" id="KW-1185">Reference proteome</keyword>
<protein>
    <submittedName>
        <fullName evidence="5">Efflux transporter outer membrane subunit</fullName>
    </submittedName>
</protein>
<comment type="caution">
    <text evidence="5">The sequence shown here is derived from an EMBL/GenBank/DDBJ whole genome shotgun (WGS) entry which is preliminary data.</text>
</comment>
<proteinExistence type="inferred from homology"/>
<evidence type="ECO:0000313" key="6">
    <source>
        <dbReference type="Proteomes" id="UP001160519"/>
    </source>
</evidence>
<evidence type="ECO:0000256" key="3">
    <source>
        <dbReference type="SAM" id="Coils"/>
    </source>
</evidence>
<evidence type="ECO:0000313" key="5">
    <source>
        <dbReference type="EMBL" id="MDI1232252.1"/>
    </source>
</evidence>
<keyword evidence="2" id="KW-0564">Palmitate</keyword>
<feature type="chain" id="PRO_5041483390" evidence="2">
    <location>
        <begin position="21"/>
        <end position="520"/>
    </location>
</feature>
<evidence type="ECO:0000256" key="2">
    <source>
        <dbReference type="RuleBase" id="RU362097"/>
    </source>
</evidence>
<dbReference type="GO" id="GO:0015562">
    <property type="term" value="F:efflux transmembrane transporter activity"/>
    <property type="evidence" value="ECO:0007669"/>
    <property type="project" value="InterPro"/>
</dbReference>
<feature type="region of interest" description="Disordered" evidence="4">
    <location>
        <begin position="483"/>
        <end position="520"/>
    </location>
</feature>
<dbReference type="PANTHER" id="PTHR30203">
    <property type="entry name" value="OUTER MEMBRANE CATION EFFLUX PROTEIN"/>
    <property type="match status" value="1"/>
</dbReference>
<dbReference type="Gene3D" id="2.20.200.10">
    <property type="entry name" value="Outer membrane efflux proteins (OEP)"/>
    <property type="match status" value="1"/>
</dbReference>
<accession>A0AA43TMG8</accession>
<dbReference type="NCBIfam" id="TIGR01845">
    <property type="entry name" value="outer_NodT"/>
    <property type="match status" value="1"/>
</dbReference>
<feature type="coiled-coil region" evidence="3">
    <location>
        <begin position="85"/>
        <end position="112"/>
    </location>
</feature>
<dbReference type="GO" id="GO:0009279">
    <property type="term" value="C:cell outer membrane"/>
    <property type="evidence" value="ECO:0007669"/>
    <property type="project" value="UniProtKB-SubCell"/>
</dbReference>
<keyword evidence="3" id="KW-0175">Coiled coil</keyword>
<sequence>MSNKNLRRLSRNLMPLLLSACGSGGLLTTVGPDYQTAPLPTEANWQAHQSVGNNLPVAHQGDRVDLNRWWDRFQDPVLNRFLAAAQQESASVADARARIEQARANLVGADAALLPNIDSSIGAKRSSSSFGGTPFVWNQFPAGLQSSWEIDLFGGLARQEEAARSQLESKNAAWHDARVAVAVEVANAYLAYRYCEGQVQIVQADTESRRESARLSEIAGQAGFRAPGDVALANASASEGNRMLLQQQAQCERSIKGLVAMTALNEAEVRKLLTAVPERVGKLPSPPAFRIDSLPARVLLQRPDVAAAERDVAEASAKIGVEQAKRFPKLSLSGNITPTLQNMNGAAFLLAQTWAIGPTLGLPLFDAGKRAADVEAARAQYKATASNFRSKARTAVKEVEDALVRLDSAGQRLPQARNAVSGYRTNFLAVQQLYQIGLGSLIDVETARRNVLTSEIALKEIEQEQVSAWIALYRAAGGSWEEHEDAQKVGAATSPAPSKSEPEKPDQFLNHQVDFTGGKL</sequence>
<evidence type="ECO:0000256" key="1">
    <source>
        <dbReference type="ARBA" id="ARBA00007613"/>
    </source>
</evidence>
<gene>
    <name evidence="5" type="ORF">PSU93_14000</name>
</gene>
<dbReference type="EMBL" id="JAQSDF010000070">
    <property type="protein sequence ID" value="MDI1232252.1"/>
    <property type="molecule type" value="Genomic_DNA"/>
</dbReference>
<organism evidence="5 6">
    <name type="scientific">Candidatus Methylobacter titanis</name>
    <dbReference type="NCBI Taxonomy" id="3053457"/>
    <lineage>
        <taxon>Bacteria</taxon>
        <taxon>Pseudomonadati</taxon>
        <taxon>Pseudomonadota</taxon>
        <taxon>Gammaproteobacteria</taxon>
        <taxon>Methylococcales</taxon>
        <taxon>Methylococcaceae</taxon>
        <taxon>Methylobacter</taxon>
    </lineage>
</organism>
<dbReference type="InterPro" id="IPR003423">
    <property type="entry name" value="OMP_efflux"/>
</dbReference>